<keyword evidence="1" id="KW-0812">Transmembrane</keyword>
<name>I0HJL7_ACTM4</name>
<keyword evidence="3" id="KW-1185">Reference proteome</keyword>
<dbReference type="RefSeq" id="WP_014448086.1">
    <property type="nucleotide sequence ID" value="NC_017093.1"/>
</dbReference>
<dbReference type="EMBL" id="AP012319">
    <property type="protein sequence ID" value="BAL93204.1"/>
    <property type="molecule type" value="Genomic_DNA"/>
</dbReference>
<proteinExistence type="predicted"/>
<dbReference type="AlphaFoldDB" id="I0HJL7"/>
<dbReference type="SUPFAM" id="SSF141571">
    <property type="entry name" value="Pentapeptide repeat-like"/>
    <property type="match status" value="1"/>
</dbReference>
<keyword evidence="1" id="KW-0472">Membrane</keyword>
<evidence type="ECO:0000256" key="1">
    <source>
        <dbReference type="SAM" id="Phobius"/>
    </source>
</evidence>
<reference evidence="2 3" key="1">
    <citation type="submission" date="2012-02" db="EMBL/GenBank/DDBJ databases">
        <title>Complete genome sequence of Actinoplanes missouriensis 431 (= NBRC 102363).</title>
        <authorList>
            <person name="Ohnishi Y."/>
            <person name="Ishikawa J."/>
            <person name="Sekine M."/>
            <person name="Hosoyama A."/>
            <person name="Harada T."/>
            <person name="Narita H."/>
            <person name="Hata T."/>
            <person name="Konno Y."/>
            <person name="Tutikane K."/>
            <person name="Fujita N."/>
            <person name="Horinouchi S."/>
            <person name="Hayakawa M."/>
        </authorList>
    </citation>
    <scope>NUCLEOTIDE SEQUENCE [LARGE SCALE GENOMIC DNA]</scope>
    <source>
        <strain evidence="3">ATCC 14538 / DSM 43046 / CBS 188.64 / JCM 3121 / NBRC 102363 / NCIMB 12654 / NRRL B-3342 / UNCC 431</strain>
    </source>
</reference>
<keyword evidence="1" id="KW-1133">Transmembrane helix</keyword>
<dbReference type="STRING" id="512565.AMIS_79840"/>
<evidence type="ECO:0000313" key="2">
    <source>
        <dbReference type="EMBL" id="BAL93204.1"/>
    </source>
</evidence>
<evidence type="ECO:0008006" key="4">
    <source>
        <dbReference type="Google" id="ProtNLM"/>
    </source>
</evidence>
<evidence type="ECO:0000313" key="3">
    <source>
        <dbReference type="Proteomes" id="UP000007882"/>
    </source>
</evidence>
<dbReference type="Proteomes" id="UP000007882">
    <property type="component" value="Chromosome"/>
</dbReference>
<dbReference type="KEGG" id="ams:AMIS_79840"/>
<sequence>MANDIGARPNPAGQRKPSRWLWLLTDAGIAAASTVIALLGLAVVALMWLLVDTTTGTELAKLRLDVLKFAFGVVAGAGAMAALLLAIRRQRHTETAHQLAVDQHALSQRAQTHTESDAAARRVTEQYSKSIEQLGSAHAAVRLGALYSLERLAQQVPDQRQTVVNVICAYLRMPYTLFSVDHDEELNDSEKAEQIASGQELQVRLAAQQILVRHLKSEASEQRWFDIDINLSSATLVDFDMSDAVVRAASFDRAVFRRIAVFDRAQFRKASFVAAHFTSRVEFRQGIFAQEADFKAANFARRADFNGTRFSGGADFTRGVFSRDASFRSARFGGPAWFGGHLKPDVTSAESASSGTTRFCGRAHFGYAVFDEVVGFADAEFGGLTTFEGARFRGDAGLNGAMAVNDAASGDSIWPDGWTVTSGGELRLTGITTR</sequence>
<feature type="transmembrane region" description="Helical" evidence="1">
    <location>
        <begin position="69"/>
        <end position="87"/>
    </location>
</feature>
<accession>I0HJL7</accession>
<protein>
    <recommendedName>
        <fullName evidence="4">Pentapeptide repeat-containing protein</fullName>
    </recommendedName>
</protein>
<dbReference type="Gene3D" id="2.160.20.80">
    <property type="entry name" value="E3 ubiquitin-protein ligase SopA"/>
    <property type="match status" value="1"/>
</dbReference>
<dbReference type="eggNOG" id="COG1357">
    <property type="taxonomic scope" value="Bacteria"/>
</dbReference>
<gene>
    <name evidence="2" type="ordered locus">AMIS_79840</name>
</gene>
<dbReference type="OrthoDB" id="8440251at2"/>
<dbReference type="PATRIC" id="fig|512565.3.peg.8004"/>
<feature type="transmembrane region" description="Helical" evidence="1">
    <location>
        <begin position="21"/>
        <end position="49"/>
    </location>
</feature>
<dbReference type="HOGENOM" id="CLU_029034_0_0_11"/>
<organism evidence="2 3">
    <name type="scientific">Actinoplanes missouriensis (strain ATCC 14538 / DSM 43046 / CBS 188.64 / JCM 3121 / NBRC 102363 / NCIMB 12654 / NRRL B-3342 / UNCC 431)</name>
    <dbReference type="NCBI Taxonomy" id="512565"/>
    <lineage>
        <taxon>Bacteria</taxon>
        <taxon>Bacillati</taxon>
        <taxon>Actinomycetota</taxon>
        <taxon>Actinomycetes</taxon>
        <taxon>Micromonosporales</taxon>
        <taxon>Micromonosporaceae</taxon>
        <taxon>Actinoplanes</taxon>
    </lineage>
</organism>